<name>A0A2S4VJX0_9BASI</name>
<gene>
    <name evidence="6" type="ORF">PSTT_06606</name>
</gene>
<dbReference type="Proteomes" id="UP000239156">
    <property type="component" value="Unassembled WGS sequence"/>
</dbReference>
<feature type="non-terminal residue" evidence="6">
    <location>
        <position position="1"/>
    </location>
</feature>
<dbReference type="EMBL" id="PKSL01000052">
    <property type="protein sequence ID" value="POW09789.1"/>
    <property type="molecule type" value="Genomic_DNA"/>
</dbReference>
<feature type="transmembrane region" description="Helical" evidence="5">
    <location>
        <begin position="214"/>
        <end position="232"/>
    </location>
</feature>
<dbReference type="GO" id="GO:0000022">
    <property type="term" value="P:mitotic spindle elongation"/>
    <property type="evidence" value="ECO:0007669"/>
    <property type="project" value="TreeGrafter"/>
</dbReference>
<dbReference type="PANTHER" id="PTHR47549:SF1">
    <property type="entry name" value="GOLGI APPARATUS MEMBRANE PROTEIN TVP38"/>
    <property type="match status" value="1"/>
</dbReference>
<sequence>PTDDQPISFRMTFLAGLQPQNIKQKSRLAYQNFREWFNELSILAKIFTSCYLALNLILFLALIILTPSWIFARLARWAIDLRELTLGPFYLIFFLTLASFPPVIGYGTLTTLCGFTYGWFWGWILASVGSLCGSAISFLILRKNLPRFQHWLSKQPRFAALRQAVAVKGLPLICFDSTVSFPLYDSHSSNHAEVTTARFHRSTSIPSIRSHLNIFYIIGGASLGAAVSYYLYQATMAQAGQISLGLDDEARVGTLPGGNRLRTLDEEEDEIRRELLGAEAADSERQWDVEFDDFDQDEEDDHTATLPDSKT</sequence>
<comment type="caution">
    <text evidence="6">The sequence shown here is derived from an EMBL/GenBank/DDBJ whole genome shotgun (WGS) entry which is preliminary data.</text>
</comment>
<dbReference type="VEuPathDB" id="FungiDB:PSHT_01115"/>
<organism evidence="6 7">
    <name type="scientific">Puccinia striiformis</name>
    <dbReference type="NCBI Taxonomy" id="27350"/>
    <lineage>
        <taxon>Eukaryota</taxon>
        <taxon>Fungi</taxon>
        <taxon>Dikarya</taxon>
        <taxon>Basidiomycota</taxon>
        <taxon>Pucciniomycotina</taxon>
        <taxon>Pucciniomycetes</taxon>
        <taxon>Pucciniales</taxon>
        <taxon>Pucciniaceae</taxon>
        <taxon>Puccinia</taxon>
    </lineage>
</organism>
<feature type="transmembrane region" description="Helical" evidence="5">
    <location>
        <begin position="46"/>
        <end position="72"/>
    </location>
</feature>
<dbReference type="AlphaFoldDB" id="A0A2S4VJX0"/>
<evidence type="ECO:0000313" key="6">
    <source>
        <dbReference type="EMBL" id="POW09789.1"/>
    </source>
</evidence>
<keyword evidence="2 5" id="KW-0812">Transmembrane</keyword>
<proteinExistence type="predicted"/>
<keyword evidence="7" id="KW-1185">Reference proteome</keyword>
<dbReference type="InterPro" id="IPR051076">
    <property type="entry name" value="Golgi_membrane_TVP38/TMEM64"/>
</dbReference>
<evidence type="ECO:0000256" key="3">
    <source>
        <dbReference type="ARBA" id="ARBA00022989"/>
    </source>
</evidence>
<keyword evidence="3 5" id="KW-1133">Transmembrane helix</keyword>
<protein>
    <recommendedName>
        <fullName evidence="8">Golgi apparatus membrane protein tvp38</fullName>
    </recommendedName>
</protein>
<evidence type="ECO:0000256" key="2">
    <source>
        <dbReference type="ARBA" id="ARBA00022692"/>
    </source>
</evidence>
<evidence type="ECO:0000256" key="5">
    <source>
        <dbReference type="SAM" id="Phobius"/>
    </source>
</evidence>
<feature type="transmembrane region" description="Helical" evidence="5">
    <location>
        <begin position="84"/>
        <end position="107"/>
    </location>
</feature>
<dbReference type="GO" id="GO:0000139">
    <property type="term" value="C:Golgi membrane"/>
    <property type="evidence" value="ECO:0007669"/>
    <property type="project" value="TreeGrafter"/>
</dbReference>
<evidence type="ECO:0000256" key="1">
    <source>
        <dbReference type="ARBA" id="ARBA00004127"/>
    </source>
</evidence>
<dbReference type="PANTHER" id="PTHR47549">
    <property type="entry name" value="GOLGI APPARATUS MEMBRANE PROTEIN TVP38-RELATED"/>
    <property type="match status" value="1"/>
</dbReference>
<feature type="transmembrane region" description="Helical" evidence="5">
    <location>
        <begin position="119"/>
        <end position="141"/>
    </location>
</feature>
<evidence type="ECO:0008006" key="8">
    <source>
        <dbReference type="Google" id="ProtNLM"/>
    </source>
</evidence>
<dbReference type="GO" id="GO:0016192">
    <property type="term" value="P:vesicle-mediated transport"/>
    <property type="evidence" value="ECO:0007669"/>
    <property type="project" value="TreeGrafter"/>
</dbReference>
<dbReference type="VEuPathDB" id="FungiDB:PSTT_06606"/>
<reference evidence="6" key="1">
    <citation type="submission" date="2017-12" db="EMBL/GenBank/DDBJ databases">
        <title>Gene loss provides genomic basis for host adaptation in cereal stripe rust fungi.</title>
        <authorList>
            <person name="Xia C."/>
        </authorList>
    </citation>
    <scope>NUCLEOTIDE SEQUENCE [LARGE SCALE GENOMIC DNA]</scope>
    <source>
        <strain evidence="6">93-210</strain>
    </source>
</reference>
<accession>A0A2S4VJX0</accession>
<keyword evidence="4 5" id="KW-0472">Membrane</keyword>
<comment type="subcellular location">
    <subcellularLocation>
        <location evidence="1">Endomembrane system</location>
        <topology evidence="1">Multi-pass membrane protein</topology>
    </subcellularLocation>
</comment>
<evidence type="ECO:0000313" key="7">
    <source>
        <dbReference type="Proteomes" id="UP000239156"/>
    </source>
</evidence>
<evidence type="ECO:0000256" key="4">
    <source>
        <dbReference type="ARBA" id="ARBA00023136"/>
    </source>
</evidence>